<dbReference type="EMBL" id="OW240913">
    <property type="protein sequence ID" value="CAH2255655.1"/>
    <property type="molecule type" value="Genomic_DNA"/>
</dbReference>
<accession>A0AAD1RIE6</accession>
<feature type="region of interest" description="Disordered" evidence="7">
    <location>
        <begin position="1"/>
        <end position="21"/>
    </location>
</feature>
<dbReference type="Gene3D" id="1.10.238.10">
    <property type="entry name" value="EF-hand"/>
    <property type="match status" value="1"/>
</dbReference>
<dbReference type="InterPro" id="IPR038765">
    <property type="entry name" value="Papain-like_cys_pep_sf"/>
</dbReference>
<evidence type="ECO:0000313" key="11">
    <source>
        <dbReference type="Proteomes" id="UP001295444"/>
    </source>
</evidence>
<dbReference type="InterPro" id="IPR022684">
    <property type="entry name" value="Calpain_cysteine_protease"/>
</dbReference>
<dbReference type="PROSITE" id="PS50203">
    <property type="entry name" value="CALPAIN_CAT"/>
    <property type="match status" value="1"/>
</dbReference>
<dbReference type="SUPFAM" id="SSF49758">
    <property type="entry name" value="Calpain large subunit, middle domain (domain III)"/>
    <property type="match status" value="1"/>
</dbReference>
<dbReference type="FunFam" id="3.90.70.10:FF:000114">
    <property type="entry name" value="Calpain a"/>
    <property type="match status" value="1"/>
</dbReference>
<evidence type="ECO:0000313" key="10">
    <source>
        <dbReference type="EMBL" id="CAH2255655.1"/>
    </source>
</evidence>
<protein>
    <submittedName>
        <fullName evidence="10">Calpain-8</fullName>
    </submittedName>
</protein>
<feature type="compositionally biased region" description="Basic and acidic residues" evidence="7">
    <location>
        <begin position="9"/>
        <end position="21"/>
    </location>
</feature>
<feature type="active site" evidence="5 6">
    <location>
        <position position="97"/>
    </location>
</feature>
<dbReference type="PROSITE" id="PS50222">
    <property type="entry name" value="EF_HAND_2"/>
    <property type="match status" value="1"/>
</dbReference>
<evidence type="ECO:0000256" key="4">
    <source>
        <dbReference type="ARBA" id="ARBA00022807"/>
    </source>
</evidence>
<evidence type="ECO:0000259" key="9">
    <source>
        <dbReference type="PROSITE" id="PS50222"/>
    </source>
</evidence>
<dbReference type="InterPro" id="IPR033883">
    <property type="entry name" value="C2_III"/>
</dbReference>
<evidence type="ECO:0000259" key="8">
    <source>
        <dbReference type="PROSITE" id="PS50203"/>
    </source>
</evidence>
<dbReference type="Gene3D" id="3.90.70.10">
    <property type="entry name" value="Cysteine proteinases"/>
    <property type="match status" value="1"/>
</dbReference>
<keyword evidence="2 6" id="KW-0645">Protease</keyword>
<feature type="domain" description="EF-hand" evidence="9">
    <location>
        <begin position="593"/>
        <end position="627"/>
    </location>
</feature>
<dbReference type="Pfam" id="PF00648">
    <property type="entry name" value="Peptidase_C2"/>
    <property type="match status" value="1"/>
</dbReference>
<reference evidence="10" key="1">
    <citation type="submission" date="2022-03" db="EMBL/GenBank/DDBJ databases">
        <authorList>
            <person name="Alioto T."/>
            <person name="Alioto T."/>
            <person name="Gomez Garrido J."/>
        </authorList>
    </citation>
    <scope>NUCLEOTIDE SEQUENCE</scope>
</reference>
<dbReference type="InterPro" id="IPR022683">
    <property type="entry name" value="Calpain_III"/>
</dbReference>
<dbReference type="InterPro" id="IPR011992">
    <property type="entry name" value="EF-hand-dom_pair"/>
</dbReference>
<sequence>MSGIAAQISKDRDRAQGVGSHHDPVKYLNQDFNELRAQLLASGKLFEDEKFPTSSSSLGETNEIIVWKRPSEITKDPQFIVGAATREDIKQGRVGNCWFLCSLASLTMNETFLTLVLPLDQSFQDNYAGIFHFRFFRFGEWVDIVVDDRLPTENNVLYYMKSETVTEFWSPLLEKAYAKFTAQDSQLRANGSYRSLKGGFVEEALVDFTAGFCETFVLNEQDETFFQKIRDSLRSNLLVTCSTPSDSGEWKEKLEAANLVSRHAQSVTGAEEVLYNNTTVKLIRYRNPWGFSEWNGAWSDKAPEWDKVSKEVKNALWKDKDDGESWMSFQDFSDYFKTVVILYINLNQSLGTGPQEWNLLNFHGSWKAGSTAGGNTTLATYWTNPQFQIKLEGLADSTTKTAKVAIAMMQKDRRRHKIHGAKQYIIGCNVYKLEEDQKPPFGKDFFENNKGLAPDCLNCREICKCFELPTGRYLVVPFTENAGEEADFCIRVFTENKAGALEARQLVKLDEFKPPEVKENVPVESETCPGELENEVEELSAQTLNAKLNAIFKERTDVKSNGFCLDTCKRMVKLMDLDLTGTLSIKEYVALKEKLEFYTNIFSLVDTNLSGTIDSLEMGNALQNAGT</sequence>
<evidence type="ECO:0000256" key="7">
    <source>
        <dbReference type="SAM" id="MobiDB-lite"/>
    </source>
</evidence>
<dbReference type="SMART" id="SM00720">
    <property type="entry name" value="calpain_III"/>
    <property type="match status" value="1"/>
</dbReference>
<organism evidence="10 11">
    <name type="scientific">Pelobates cultripes</name>
    <name type="common">Western spadefoot toad</name>
    <dbReference type="NCBI Taxonomy" id="61616"/>
    <lineage>
        <taxon>Eukaryota</taxon>
        <taxon>Metazoa</taxon>
        <taxon>Chordata</taxon>
        <taxon>Craniata</taxon>
        <taxon>Vertebrata</taxon>
        <taxon>Euteleostomi</taxon>
        <taxon>Amphibia</taxon>
        <taxon>Batrachia</taxon>
        <taxon>Anura</taxon>
        <taxon>Pelobatoidea</taxon>
        <taxon>Pelobatidae</taxon>
        <taxon>Pelobates</taxon>
    </lineage>
</organism>
<dbReference type="GO" id="GO:0004198">
    <property type="term" value="F:calcium-dependent cysteine-type endopeptidase activity"/>
    <property type="evidence" value="ECO:0007669"/>
    <property type="project" value="InterPro"/>
</dbReference>
<evidence type="ECO:0000256" key="6">
    <source>
        <dbReference type="PROSITE-ProRule" id="PRU00239"/>
    </source>
</evidence>
<dbReference type="InterPro" id="IPR000169">
    <property type="entry name" value="Pept_cys_AS"/>
</dbReference>
<feature type="domain" description="Calpain catalytic" evidence="8">
    <location>
        <begin position="45"/>
        <end position="345"/>
    </location>
</feature>
<feature type="active site" evidence="5 6">
    <location>
        <position position="287"/>
    </location>
</feature>
<dbReference type="InterPro" id="IPR036213">
    <property type="entry name" value="Calpain_III_sf"/>
</dbReference>
<dbReference type="SUPFAM" id="SSF47473">
    <property type="entry name" value="EF-hand"/>
    <property type="match status" value="1"/>
</dbReference>
<keyword evidence="3 6" id="KW-0378">Hydrolase</keyword>
<keyword evidence="11" id="KW-1185">Reference proteome</keyword>
<gene>
    <name evidence="10" type="ORF">PECUL_23A033646</name>
</gene>
<dbReference type="SUPFAM" id="SSF54001">
    <property type="entry name" value="Cysteine proteinases"/>
    <property type="match status" value="1"/>
</dbReference>
<dbReference type="PROSITE" id="PS00139">
    <property type="entry name" value="THIOL_PROTEASE_CYS"/>
    <property type="match status" value="1"/>
</dbReference>
<dbReference type="GO" id="GO:0005737">
    <property type="term" value="C:cytoplasm"/>
    <property type="evidence" value="ECO:0007669"/>
    <property type="project" value="TreeGrafter"/>
</dbReference>
<dbReference type="CDD" id="cd00044">
    <property type="entry name" value="CysPc"/>
    <property type="match status" value="1"/>
</dbReference>
<dbReference type="Pfam" id="PF01067">
    <property type="entry name" value="Calpain_III"/>
    <property type="match status" value="1"/>
</dbReference>
<dbReference type="Gene3D" id="2.60.120.380">
    <property type="match status" value="1"/>
</dbReference>
<evidence type="ECO:0000256" key="1">
    <source>
        <dbReference type="ARBA" id="ARBA00007623"/>
    </source>
</evidence>
<proteinExistence type="inferred from homology"/>
<dbReference type="PANTHER" id="PTHR10183:SF374">
    <property type="entry name" value="CALPAIN-8"/>
    <property type="match status" value="1"/>
</dbReference>
<comment type="similarity">
    <text evidence="1">Belongs to the peptidase C2 family.</text>
</comment>
<dbReference type="CDD" id="cd00214">
    <property type="entry name" value="Calpain_III"/>
    <property type="match status" value="1"/>
</dbReference>
<dbReference type="InterPro" id="IPR002048">
    <property type="entry name" value="EF_hand_dom"/>
</dbReference>
<dbReference type="GO" id="GO:0006508">
    <property type="term" value="P:proteolysis"/>
    <property type="evidence" value="ECO:0007669"/>
    <property type="project" value="UniProtKB-KW"/>
</dbReference>
<dbReference type="PRINTS" id="PR00704">
    <property type="entry name" value="CALPAIN"/>
</dbReference>
<name>A0AAD1RIE6_PELCU</name>
<dbReference type="InterPro" id="IPR001300">
    <property type="entry name" value="Peptidase_C2_calpain_cat"/>
</dbReference>
<dbReference type="SMART" id="SM00230">
    <property type="entry name" value="CysPc"/>
    <property type="match status" value="1"/>
</dbReference>
<evidence type="ECO:0000256" key="3">
    <source>
        <dbReference type="ARBA" id="ARBA00022801"/>
    </source>
</evidence>
<feature type="active site" evidence="5 6">
    <location>
        <position position="263"/>
    </location>
</feature>
<evidence type="ECO:0000256" key="2">
    <source>
        <dbReference type="ARBA" id="ARBA00022670"/>
    </source>
</evidence>
<evidence type="ECO:0000256" key="5">
    <source>
        <dbReference type="PIRSR" id="PIRSR622684-1"/>
    </source>
</evidence>
<dbReference type="PANTHER" id="PTHR10183">
    <property type="entry name" value="CALPAIN"/>
    <property type="match status" value="1"/>
</dbReference>
<keyword evidence="4 6" id="KW-0788">Thiol protease</keyword>
<dbReference type="InterPro" id="IPR022682">
    <property type="entry name" value="Calpain_domain_III"/>
</dbReference>
<dbReference type="Proteomes" id="UP001295444">
    <property type="component" value="Chromosome 02"/>
</dbReference>
<dbReference type="AlphaFoldDB" id="A0AAD1RIE6"/>
<dbReference type="GO" id="GO:0005509">
    <property type="term" value="F:calcium ion binding"/>
    <property type="evidence" value="ECO:0007669"/>
    <property type="project" value="InterPro"/>
</dbReference>